<evidence type="ECO:0000313" key="4">
    <source>
        <dbReference type="EMBL" id="NIH66359.1"/>
    </source>
</evidence>
<comment type="caution">
    <text evidence="4">The sequence shown here is derived from an EMBL/GenBank/DDBJ whole genome shotgun (WGS) entry which is preliminary data.</text>
</comment>
<dbReference type="GO" id="GO:0016758">
    <property type="term" value="F:hexosyltransferase activity"/>
    <property type="evidence" value="ECO:0007669"/>
    <property type="project" value="InterPro"/>
</dbReference>
<evidence type="ECO:0000313" key="5">
    <source>
        <dbReference type="Proteomes" id="UP000552836"/>
    </source>
</evidence>
<dbReference type="PANTHER" id="PTHR21015">
    <property type="entry name" value="UDP-N-ACETYLGLUCOSAMINE--N-ACETYLMURAMYL-(PENTAPEPTIDE) PYROPHOSPHORYL-UNDECAPRENOL N-ACETYLGLUCOSAMINE TRANSFERASE 1"/>
    <property type="match status" value="1"/>
</dbReference>
<dbReference type="RefSeq" id="WP_166753957.1">
    <property type="nucleotide sequence ID" value="NZ_BAABJU010000010.1"/>
</dbReference>
<dbReference type="Gene3D" id="3.40.50.2000">
    <property type="entry name" value="Glycogen Phosphorylase B"/>
    <property type="match status" value="2"/>
</dbReference>
<reference evidence="3" key="1">
    <citation type="journal article" date="2014" name="Int. J. Syst. Evol. Microbiol.">
        <title>Complete genome of a new Firmicutes species belonging to the dominant human colonic microbiota ('Ruminococcus bicirculans') reveals two chromosomes and a selective capacity to utilize plant glucans.</title>
        <authorList>
            <consortium name="NISC Comparative Sequencing Program"/>
            <person name="Wegmann U."/>
            <person name="Louis P."/>
            <person name="Goesmann A."/>
            <person name="Henrissat B."/>
            <person name="Duncan S.H."/>
            <person name="Flint H.J."/>
        </authorList>
    </citation>
    <scope>NUCLEOTIDE SEQUENCE</scope>
    <source>
        <strain evidence="3">CGMCC 4.5581</strain>
    </source>
</reference>
<reference evidence="3" key="4">
    <citation type="submission" date="2024-05" db="EMBL/GenBank/DDBJ databases">
        <authorList>
            <person name="Sun Q."/>
            <person name="Zhou Y."/>
        </authorList>
    </citation>
    <scope>NUCLEOTIDE SEQUENCE</scope>
    <source>
        <strain evidence="3">CGMCC 4.5581</strain>
    </source>
</reference>
<evidence type="ECO:0000256" key="1">
    <source>
        <dbReference type="SAM" id="MobiDB-lite"/>
    </source>
</evidence>
<organism evidence="4 5">
    <name type="scientific">Modestobacter marinus</name>
    <dbReference type="NCBI Taxonomy" id="477641"/>
    <lineage>
        <taxon>Bacteria</taxon>
        <taxon>Bacillati</taxon>
        <taxon>Actinomycetota</taxon>
        <taxon>Actinomycetes</taxon>
        <taxon>Geodermatophilales</taxon>
        <taxon>Geodermatophilaceae</taxon>
        <taxon>Modestobacter</taxon>
    </lineage>
</organism>
<feature type="domain" description="Glycosyl transferase family 28 C-terminal" evidence="2">
    <location>
        <begin position="238"/>
        <end position="288"/>
    </location>
</feature>
<evidence type="ECO:0000313" key="6">
    <source>
        <dbReference type="Proteomes" id="UP000648663"/>
    </source>
</evidence>
<gene>
    <name evidence="4" type="ORF">FB380_000805</name>
    <name evidence="3" type="ORF">GCM10011589_19040</name>
</gene>
<dbReference type="Pfam" id="PF04101">
    <property type="entry name" value="Glyco_tran_28_C"/>
    <property type="match status" value="1"/>
</dbReference>
<name>A0A846LSA9_9ACTN</name>
<accession>A0A846LSA9</accession>
<dbReference type="AlphaFoldDB" id="A0A846LSA9"/>
<dbReference type="PANTHER" id="PTHR21015:SF22">
    <property type="entry name" value="GLYCOSYLTRANSFERASE"/>
    <property type="match status" value="1"/>
</dbReference>
<dbReference type="EMBL" id="JAAMPA010000001">
    <property type="protein sequence ID" value="NIH66359.1"/>
    <property type="molecule type" value="Genomic_DNA"/>
</dbReference>
<dbReference type="Proteomes" id="UP000648663">
    <property type="component" value="Unassembled WGS sequence"/>
</dbReference>
<proteinExistence type="predicted"/>
<sequence>MSPRELPELRPGADRRLVLAASTGGHLAQLVRLAPGLGASDDSLWITFPTAQSESLLAGRNVLHVPYIRPREGLKIARAFRTILPRLRSEHFDAAVSTGSALALAALPAAQLAGIPSLYIESVSRVNGPSVSGRVLAAMRFAELRTQHPAWAGGRWGTHPSVFSAFRMVPRPVRSEGPARLFITLGTLRGYPFHSIIDRILELGLADEHTVWQLGETEPAVELPGRVHHELSGQDFDQCARDADVVITHAGVGSVLGLLEMGIAPVAVVRRRFRGEHVDDHQQQLAGLMKSSGIGFAVEVDELCPEVVAAAARSRVEVDPGTTGESGTSLSRPDRP</sequence>
<evidence type="ECO:0000259" key="2">
    <source>
        <dbReference type="Pfam" id="PF04101"/>
    </source>
</evidence>
<evidence type="ECO:0000313" key="3">
    <source>
        <dbReference type="EMBL" id="GGL63005.1"/>
    </source>
</evidence>
<protein>
    <submittedName>
        <fullName evidence="3">Glycosyl transferase</fullName>
    </submittedName>
    <submittedName>
        <fullName evidence="4">UDP-N-acetylglucosamine transferase subunit ALG13</fullName>
    </submittedName>
</protein>
<dbReference type="EMBL" id="BMMI01000003">
    <property type="protein sequence ID" value="GGL63005.1"/>
    <property type="molecule type" value="Genomic_DNA"/>
</dbReference>
<feature type="region of interest" description="Disordered" evidence="1">
    <location>
        <begin position="315"/>
        <end position="336"/>
    </location>
</feature>
<reference evidence="4 5" key="3">
    <citation type="submission" date="2020-02" db="EMBL/GenBank/DDBJ databases">
        <title>Sequencing the genomes of 1000 actinobacteria strains.</title>
        <authorList>
            <person name="Klenk H.-P."/>
        </authorList>
    </citation>
    <scope>NUCLEOTIDE SEQUENCE [LARGE SCALE GENOMIC DNA]</scope>
    <source>
        <strain evidence="4 5">DSM 45201</strain>
    </source>
</reference>
<dbReference type="Proteomes" id="UP000552836">
    <property type="component" value="Unassembled WGS sequence"/>
</dbReference>
<reference evidence="6" key="2">
    <citation type="journal article" date="2019" name="Int. J. Syst. Evol. Microbiol.">
        <title>The Global Catalogue of Microorganisms (GCM) 10K type strain sequencing project: providing services to taxonomists for standard genome sequencing and annotation.</title>
        <authorList>
            <consortium name="The Broad Institute Genomics Platform"/>
            <consortium name="The Broad Institute Genome Sequencing Center for Infectious Disease"/>
            <person name="Wu L."/>
            <person name="Ma J."/>
        </authorList>
    </citation>
    <scope>NUCLEOTIDE SEQUENCE [LARGE SCALE GENOMIC DNA]</scope>
    <source>
        <strain evidence="6">CGMCC 4.5581</strain>
    </source>
</reference>
<dbReference type="SUPFAM" id="SSF53756">
    <property type="entry name" value="UDP-Glycosyltransferase/glycogen phosphorylase"/>
    <property type="match status" value="1"/>
</dbReference>
<keyword evidence="4" id="KW-0808">Transferase</keyword>
<dbReference type="InterPro" id="IPR007235">
    <property type="entry name" value="Glyco_trans_28_C"/>
</dbReference>
<feature type="compositionally biased region" description="Polar residues" evidence="1">
    <location>
        <begin position="323"/>
        <end position="336"/>
    </location>
</feature>
<keyword evidence="6" id="KW-1185">Reference proteome</keyword>